<comment type="caution">
    <text evidence="1">The sequence shown here is derived from an EMBL/GenBank/DDBJ whole genome shotgun (WGS) entry which is preliminary data.</text>
</comment>
<evidence type="ECO:0000313" key="2">
    <source>
        <dbReference type="Proteomes" id="UP001476798"/>
    </source>
</evidence>
<name>A0ABV0NPW3_9TELE</name>
<proteinExistence type="predicted"/>
<reference evidence="1 2" key="1">
    <citation type="submission" date="2021-06" db="EMBL/GenBank/DDBJ databases">
        <authorList>
            <person name="Palmer J.M."/>
        </authorList>
    </citation>
    <scope>NUCLEOTIDE SEQUENCE [LARGE SCALE GENOMIC DNA]</scope>
    <source>
        <strain evidence="1 2">GA_2019</strain>
        <tissue evidence="1">Muscle</tissue>
    </source>
</reference>
<dbReference type="Proteomes" id="UP001476798">
    <property type="component" value="Unassembled WGS sequence"/>
</dbReference>
<evidence type="ECO:0000313" key="1">
    <source>
        <dbReference type="EMBL" id="MEQ2173425.1"/>
    </source>
</evidence>
<organism evidence="1 2">
    <name type="scientific">Goodea atripinnis</name>
    <dbReference type="NCBI Taxonomy" id="208336"/>
    <lineage>
        <taxon>Eukaryota</taxon>
        <taxon>Metazoa</taxon>
        <taxon>Chordata</taxon>
        <taxon>Craniata</taxon>
        <taxon>Vertebrata</taxon>
        <taxon>Euteleostomi</taxon>
        <taxon>Actinopterygii</taxon>
        <taxon>Neopterygii</taxon>
        <taxon>Teleostei</taxon>
        <taxon>Neoteleostei</taxon>
        <taxon>Acanthomorphata</taxon>
        <taxon>Ovalentaria</taxon>
        <taxon>Atherinomorphae</taxon>
        <taxon>Cyprinodontiformes</taxon>
        <taxon>Goodeidae</taxon>
        <taxon>Goodea</taxon>
    </lineage>
</organism>
<keyword evidence="2" id="KW-1185">Reference proteome</keyword>
<accession>A0ABV0NPW3</accession>
<gene>
    <name evidence="1" type="ORF">GOODEAATRI_032019</name>
</gene>
<dbReference type="EMBL" id="JAHRIO010045721">
    <property type="protein sequence ID" value="MEQ2173425.1"/>
    <property type="molecule type" value="Genomic_DNA"/>
</dbReference>
<evidence type="ECO:0008006" key="3">
    <source>
        <dbReference type="Google" id="ProtNLM"/>
    </source>
</evidence>
<protein>
    <recommendedName>
        <fullName evidence="3">Secreted protein</fullName>
    </recommendedName>
</protein>
<sequence length="75" mass="8208">MLIEHFHMAPVAAARSCLLSALASSETSGFRPSWLRTSAEERKPSTLKIALAQSIWSSSLSLFRIFTKSSIIPSV</sequence>